<proteinExistence type="predicted"/>
<feature type="transmembrane region" description="Helical" evidence="2">
    <location>
        <begin position="6"/>
        <end position="28"/>
    </location>
</feature>
<accession>A0A9W8EGI0</accession>
<comment type="caution">
    <text evidence="3">The sequence shown here is derived from an EMBL/GenBank/DDBJ whole genome shotgun (WGS) entry which is preliminary data.</text>
</comment>
<dbReference type="AlphaFoldDB" id="A0A9W8EGI0"/>
<evidence type="ECO:0000313" key="3">
    <source>
        <dbReference type="EMBL" id="KAJ2005613.1"/>
    </source>
</evidence>
<evidence type="ECO:0000256" key="1">
    <source>
        <dbReference type="SAM" id="MobiDB-lite"/>
    </source>
</evidence>
<evidence type="ECO:0000313" key="4">
    <source>
        <dbReference type="Proteomes" id="UP001150907"/>
    </source>
</evidence>
<keyword evidence="2" id="KW-0812">Transmembrane</keyword>
<feature type="compositionally biased region" description="Polar residues" evidence="1">
    <location>
        <begin position="98"/>
        <end position="107"/>
    </location>
</feature>
<feature type="region of interest" description="Disordered" evidence="1">
    <location>
        <begin position="98"/>
        <end position="187"/>
    </location>
</feature>
<keyword evidence="2" id="KW-1133">Transmembrane helix</keyword>
<protein>
    <submittedName>
        <fullName evidence="3">Uncharacterized protein</fullName>
    </submittedName>
</protein>
<feature type="region of interest" description="Disordered" evidence="1">
    <location>
        <begin position="356"/>
        <end position="377"/>
    </location>
</feature>
<reference evidence="3" key="1">
    <citation type="submission" date="2022-07" db="EMBL/GenBank/DDBJ databases">
        <title>Phylogenomic reconstructions and comparative analyses of Kickxellomycotina fungi.</title>
        <authorList>
            <person name="Reynolds N.K."/>
            <person name="Stajich J.E."/>
            <person name="Barry K."/>
            <person name="Grigoriev I.V."/>
            <person name="Crous P."/>
            <person name="Smith M.E."/>
        </authorList>
    </citation>
    <scope>NUCLEOTIDE SEQUENCE</scope>
    <source>
        <strain evidence="3">IMI 214461</strain>
    </source>
</reference>
<evidence type="ECO:0000256" key="2">
    <source>
        <dbReference type="SAM" id="Phobius"/>
    </source>
</evidence>
<dbReference type="Proteomes" id="UP001150907">
    <property type="component" value="Unassembled WGS sequence"/>
</dbReference>
<keyword evidence="2" id="KW-0472">Membrane</keyword>
<keyword evidence="4" id="KW-1185">Reference proteome</keyword>
<name>A0A9W8EGI0_9FUNG</name>
<dbReference type="CDD" id="cd12087">
    <property type="entry name" value="TM_EGFR-like"/>
    <property type="match status" value="1"/>
</dbReference>
<dbReference type="OrthoDB" id="5541520at2759"/>
<gene>
    <name evidence="3" type="ORF">H4R26_001860</name>
</gene>
<dbReference type="EMBL" id="JANBQF010000093">
    <property type="protein sequence ID" value="KAJ2005613.1"/>
    <property type="molecule type" value="Genomic_DNA"/>
</dbReference>
<sequence>MENWVMALIGVLLVIIGAFIGGLAVYVFGRLRRRQRHGPRSVKRSAANQCMGDFETQMTAAEKQVLRDIASADGAISLTLKLPDPRLRLSITHSSLPYAGHSSSATLPPTEPSESKVLLAASQKDHQDTHGSSDTPPIAAADARCADRPHSRRGSTADPSGAGGASPLLLPRPSAEVPARSSTSVSESGVCYTRNGALFAARPATPTAQRPAAFALSEAAESDDAIEEIMDQPMDDADGPSVLCSPRLPLRHAQHPPRSLVERHIEAARYANMPASPHTLASPCGSSDYEFVPPSPSISSVYEVKLDSALPQAPAASALLSPNPRSAGIGKSISSPGCLPASSLFSPPPVTFHQRYFETHGLRSPATRNSEDRTAEP</sequence>
<organism evidence="3 4">
    <name type="scientific">Coemansia thaxteri</name>
    <dbReference type="NCBI Taxonomy" id="2663907"/>
    <lineage>
        <taxon>Eukaryota</taxon>
        <taxon>Fungi</taxon>
        <taxon>Fungi incertae sedis</taxon>
        <taxon>Zoopagomycota</taxon>
        <taxon>Kickxellomycotina</taxon>
        <taxon>Kickxellomycetes</taxon>
        <taxon>Kickxellales</taxon>
        <taxon>Kickxellaceae</taxon>
        <taxon>Coemansia</taxon>
    </lineage>
</organism>